<dbReference type="AlphaFoldDB" id="A0AAN7WKM5"/>
<dbReference type="Proteomes" id="UP001306508">
    <property type="component" value="Unassembled WGS sequence"/>
</dbReference>
<keyword evidence="4" id="KW-1185">Reference proteome</keyword>
<feature type="compositionally biased region" description="Basic and acidic residues" evidence="1">
    <location>
        <begin position="73"/>
        <end position="86"/>
    </location>
</feature>
<dbReference type="EMBL" id="JAWIZZ010000048">
    <property type="protein sequence ID" value="KAK5778945.1"/>
    <property type="molecule type" value="Genomic_DNA"/>
</dbReference>
<dbReference type="Pfam" id="PF04774">
    <property type="entry name" value="HABP4_PAI-RBP1"/>
    <property type="match status" value="1"/>
</dbReference>
<evidence type="ECO:0000259" key="2">
    <source>
        <dbReference type="Pfam" id="PF04774"/>
    </source>
</evidence>
<feature type="region of interest" description="Disordered" evidence="1">
    <location>
        <begin position="18"/>
        <end position="86"/>
    </location>
</feature>
<comment type="caution">
    <text evidence="3">The sequence shown here is derived from an EMBL/GenBank/DDBJ whole genome shotgun (WGS) entry which is preliminary data.</text>
</comment>
<reference evidence="4" key="1">
    <citation type="submission" date="2023-07" db="EMBL/GenBank/DDBJ databases">
        <title>A draft genome of Kazachstania heterogenica Y-27499.</title>
        <authorList>
            <person name="Donic C."/>
            <person name="Kralova J.S."/>
            <person name="Fidel L."/>
            <person name="Ben-Dor S."/>
            <person name="Jung S."/>
        </authorList>
    </citation>
    <scope>NUCLEOTIDE SEQUENCE [LARGE SCALE GENOMIC DNA]</scope>
    <source>
        <strain evidence="4">Y27499</strain>
    </source>
</reference>
<feature type="compositionally biased region" description="Polar residues" evidence="1">
    <location>
        <begin position="21"/>
        <end position="31"/>
    </location>
</feature>
<organism evidence="3 4">
    <name type="scientific">Arxiozyma heterogenica</name>
    <dbReference type="NCBI Taxonomy" id="278026"/>
    <lineage>
        <taxon>Eukaryota</taxon>
        <taxon>Fungi</taxon>
        <taxon>Dikarya</taxon>
        <taxon>Ascomycota</taxon>
        <taxon>Saccharomycotina</taxon>
        <taxon>Saccharomycetes</taxon>
        <taxon>Saccharomycetales</taxon>
        <taxon>Saccharomycetaceae</taxon>
        <taxon>Arxiozyma</taxon>
    </lineage>
</organism>
<protein>
    <recommendedName>
        <fullName evidence="2">Hyaluronan/mRNA-binding protein domain-containing protein</fullName>
    </recommendedName>
</protein>
<proteinExistence type="predicted"/>
<evidence type="ECO:0000256" key="1">
    <source>
        <dbReference type="SAM" id="MobiDB-lite"/>
    </source>
</evidence>
<name>A0AAN7WKM5_9SACH</name>
<sequence length="86" mass="9607">MARTNKWTVREAQADPKYFTKSGNFGESPNNVKKGGSGKSNWGTAGDEINDLINSGEIPPVFNKQRRGSNTQRNERRLSDVQNTHD</sequence>
<accession>A0AAN7WKM5</accession>
<evidence type="ECO:0000313" key="4">
    <source>
        <dbReference type="Proteomes" id="UP001306508"/>
    </source>
</evidence>
<dbReference type="InterPro" id="IPR006861">
    <property type="entry name" value="HABP4_PAIRBP1-bd"/>
</dbReference>
<feature type="domain" description="Hyaluronan/mRNA-binding protein" evidence="2">
    <location>
        <begin position="29"/>
        <end position="63"/>
    </location>
</feature>
<gene>
    <name evidence="3" type="ORF">RI543_003564</name>
</gene>
<evidence type="ECO:0000313" key="3">
    <source>
        <dbReference type="EMBL" id="KAK5778945.1"/>
    </source>
</evidence>